<name>A0A438DKK9_VITVI</name>
<dbReference type="AlphaFoldDB" id="A0A438DKK9"/>
<organism evidence="2 3">
    <name type="scientific">Vitis vinifera</name>
    <name type="common">Grape</name>
    <dbReference type="NCBI Taxonomy" id="29760"/>
    <lineage>
        <taxon>Eukaryota</taxon>
        <taxon>Viridiplantae</taxon>
        <taxon>Streptophyta</taxon>
        <taxon>Embryophyta</taxon>
        <taxon>Tracheophyta</taxon>
        <taxon>Spermatophyta</taxon>
        <taxon>Magnoliopsida</taxon>
        <taxon>eudicotyledons</taxon>
        <taxon>Gunneridae</taxon>
        <taxon>Pentapetalae</taxon>
        <taxon>rosids</taxon>
        <taxon>Vitales</taxon>
        <taxon>Vitaceae</taxon>
        <taxon>Viteae</taxon>
        <taxon>Vitis</taxon>
    </lineage>
</organism>
<sequence>MLPYSRSTIDHPEPRRTSILWSFLGTDEEVAQILNEITHDLVPNHDAYKDIKQKIQKQYGNIVSTWMTQGFLHNHFSSPWTFLAFLGAVFAFFFSGIQEHYFTIFPPFKTP</sequence>
<keyword evidence="1" id="KW-0812">Transmembrane</keyword>
<dbReference type="Proteomes" id="UP000288805">
    <property type="component" value="Unassembled WGS sequence"/>
</dbReference>
<evidence type="ECO:0000313" key="2">
    <source>
        <dbReference type="EMBL" id="RVW36010.1"/>
    </source>
</evidence>
<feature type="transmembrane region" description="Helical" evidence="1">
    <location>
        <begin position="80"/>
        <end position="97"/>
    </location>
</feature>
<evidence type="ECO:0000313" key="3">
    <source>
        <dbReference type="Proteomes" id="UP000288805"/>
    </source>
</evidence>
<evidence type="ECO:0000256" key="1">
    <source>
        <dbReference type="SAM" id="Phobius"/>
    </source>
</evidence>
<proteinExistence type="predicted"/>
<dbReference type="Gramene" id="Vitis08g01695.t01">
    <property type="protein sequence ID" value="Vitis08g01695.t01.CDS"/>
    <property type="gene ID" value="Vitis08g01695"/>
</dbReference>
<keyword evidence="1" id="KW-1133">Transmembrane helix</keyword>
<accession>A0A438DKK9</accession>
<dbReference type="InterPro" id="IPR004158">
    <property type="entry name" value="DUF247_pln"/>
</dbReference>
<dbReference type="EMBL" id="QGNW01001587">
    <property type="protein sequence ID" value="RVW36010.1"/>
    <property type="molecule type" value="Genomic_DNA"/>
</dbReference>
<dbReference type="Pfam" id="PF03140">
    <property type="entry name" value="DUF247"/>
    <property type="match status" value="1"/>
</dbReference>
<protein>
    <submittedName>
        <fullName evidence="2">Uncharacterized protein</fullName>
    </submittedName>
</protein>
<keyword evidence="1" id="KW-0472">Membrane</keyword>
<gene>
    <name evidence="2" type="ORF">CK203_078267</name>
</gene>
<reference evidence="2 3" key="1">
    <citation type="journal article" date="2018" name="PLoS Genet.">
        <title>Population sequencing reveals clonal diversity and ancestral inbreeding in the grapevine cultivar Chardonnay.</title>
        <authorList>
            <person name="Roach M.J."/>
            <person name="Johnson D.L."/>
            <person name="Bohlmann J."/>
            <person name="van Vuuren H.J."/>
            <person name="Jones S.J."/>
            <person name="Pretorius I.S."/>
            <person name="Schmidt S.A."/>
            <person name="Borneman A.R."/>
        </authorList>
    </citation>
    <scope>NUCLEOTIDE SEQUENCE [LARGE SCALE GENOMIC DNA]</scope>
    <source>
        <strain evidence="3">cv. Chardonnay</strain>
        <tissue evidence="2">Leaf</tissue>
    </source>
</reference>
<comment type="caution">
    <text evidence="2">The sequence shown here is derived from an EMBL/GenBank/DDBJ whole genome shotgun (WGS) entry which is preliminary data.</text>
</comment>